<dbReference type="OrthoDB" id="10663183at2759"/>
<reference evidence="2" key="2">
    <citation type="submission" date="2020-11" db="EMBL/GenBank/DDBJ databases">
        <authorList>
            <person name="Cecchin M."/>
            <person name="Marcolungo L."/>
            <person name="Rossato M."/>
            <person name="Girolomoni L."/>
            <person name="Cosentino E."/>
            <person name="Cuine S."/>
            <person name="Li-Beisson Y."/>
            <person name="Delledonne M."/>
            <person name="Ballottari M."/>
        </authorList>
    </citation>
    <scope>NUCLEOTIDE SEQUENCE</scope>
    <source>
        <strain evidence="2">211/11P</strain>
        <tissue evidence="2">Whole cell</tissue>
    </source>
</reference>
<dbReference type="Proteomes" id="UP001055712">
    <property type="component" value="Unassembled WGS sequence"/>
</dbReference>
<dbReference type="AlphaFoldDB" id="A0A9D4TI69"/>
<name>A0A9D4TI69_CHLVU</name>
<sequence>MAQPPLKSPFSSVSALGNHNQQQPDDPVEPVRVSLLRSIDALIASAPPNPALGRSQSQADAPATQAIAIWHPTALLLAASAADSGGGCGSGQVDSSLQQLSRFFNHKAPIPTQSLSGGRVGRPDVPAHGAAPRAGSLKRSRSPSAFQPYPATSPTEAGSLLGPAQCLPADPGMRSDASGETLLLAGSASFEARMSACTEPEAHGSSGSLSDVDVFVAGLEFVQAGMPEADVRKLQSARSFLSSFPSGPTRA</sequence>
<feature type="region of interest" description="Disordered" evidence="1">
    <location>
        <begin position="108"/>
        <end position="161"/>
    </location>
</feature>
<proteinExistence type="predicted"/>
<comment type="caution">
    <text evidence="2">The sequence shown here is derived from an EMBL/GenBank/DDBJ whole genome shotgun (WGS) entry which is preliminary data.</text>
</comment>
<feature type="compositionally biased region" description="Polar residues" evidence="1">
    <location>
        <begin position="9"/>
        <end position="24"/>
    </location>
</feature>
<reference evidence="2" key="1">
    <citation type="journal article" date="2019" name="Plant J.">
        <title>Chlorella vulgaris genome assembly and annotation reveals the molecular basis for metabolic acclimation to high light conditions.</title>
        <authorList>
            <person name="Cecchin M."/>
            <person name="Marcolungo L."/>
            <person name="Rossato M."/>
            <person name="Girolomoni L."/>
            <person name="Cosentino E."/>
            <person name="Cuine S."/>
            <person name="Li-Beisson Y."/>
            <person name="Delledonne M."/>
            <person name="Ballottari M."/>
        </authorList>
    </citation>
    <scope>NUCLEOTIDE SEQUENCE</scope>
    <source>
        <strain evidence="2">211/11P</strain>
    </source>
</reference>
<keyword evidence="3" id="KW-1185">Reference proteome</keyword>
<feature type="region of interest" description="Disordered" evidence="1">
    <location>
        <begin position="1"/>
        <end position="31"/>
    </location>
</feature>
<gene>
    <name evidence="2" type="ORF">D9Q98_008496</name>
</gene>
<evidence type="ECO:0000256" key="1">
    <source>
        <dbReference type="SAM" id="MobiDB-lite"/>
    </source>
</evidence>
<organism evidence="2 3">
    <name type="scientific">Chlorella vulgaris</name>
    <name type="common">Green alga</name>
    <dbReference type="NCBI Taxonomy" id="3077"/>
    <lineage>
        <taxon>Eukaryota</taxon>
        <taxon>Viridiplantae</taxon>
        <taxon>Chlorophyta</taxon>
        <taxon>core chlorophytes</taxon>
        <taxon>Trebouxiophyceae</taxon>
        <taxon>Chlorellales</taxon>
        <taxon>Chlorellaceae</taxon>
        <taxon>Chlorella clade</taxon>
        <taxon>Chlorella</taxon>
    </lineage>
</organism>
<evidence type="ECO:0000313" key="2">
    <source>
        <dbReference type="EMBL" id="KAI3426117.1"/>
    </source>
</evidence>
<accession>A0A9D4TI69</accession>
<feature type="compositionally biased region" description="Polar residues" evidence="1">
    <location>
        <begin position="142"/>
        <end position="156"/>
    </location>
</feature>
<dbReference type="EMBL" id="SIDB01000011">
    <property type="protein sequence ID" value="KAI3426117.1"/>
    <property type="molecule type" value="Genomic_DNA"/>
</dbReference>
<protein>
    <submittedName>
        <fullName evidence="2">Uncharacterized protein</fullName>
    </submittedName>
</protein>
<evidence type="ECO:0000313" key="3">
    <source>
        <dbReference type="Proteomes" id="UP001055712"/>
    </source>
</evidence>